<protein>
    <submittedName>
        <fullName evidence="1">Uncharacterized protein</fullName>
    </submittedName>
</protein>
<sequence length="352" mass="39104">MSCGTFFFLNSRALTDDLSASCLLRVKLELEPKATLPVRPLFRLHLLLSCNKERHAEVTDHKSTINLPVTRLLLASITIPNLKSFLKGIGLAPNTSLLWHLSFPSFLSSFTQFCATHFHVATNLSHNLPKMRPEDLIQHFEYGPGHVFEVKLFCVDAERHSKPNENAPRHPLLGTRLSTARYRGSVLLGIGAAGLYFQVVGNPSSGAGSSGGGLGQQDSPCQIGFLEISGGVMWWMGPAARAWPAAKVAGRWLIQARNEVWEEKTVEIDGQQVVLPGQQVCTSRSIVVIVLTAIILGSSTFPSKFSNHGTAARKVTYLLTRKFYLVDVGYPLQREFIEPYLEMRYHISDFDW</sequence>
<accession>A0ABD0UUU6</accession>
<reference evidence="1 2" key="1">
    <citation type="journal article" date="2024" name="Plant Biotechnol. J.">
        <title>Dendrobium thyrsiflorum genome and its molecular insights into genes involved in important horticultural traits.</title>
        <authorList>
            <person name="Chen B."/>
            <person name="Wang J.Y."/>
            <person name="Zheng P.J."/>
            <person name="Li K.L."/>
            <person name="Liang Y.M."/>
            <person name="Chen X.F."/>
            <person name="Zhang C."/>
            <person name="Zhao X."/>
            <person name="He X."/>
            <person name="Zhang G.Q."/>
            <person name="Liu Z.J."/>
            <person name="Xu Q."/>
        </authorList>
    </citation>
    <scope>NUCLEOTIDE SEQUENCE [LARGE SCALE GENOMIC DNA]</scope>
    <source>
        <strain evidence="1">GZMU011</strain>
    </source>
</reference>
<keyword evidence="2" id="KW-1185">Reference proteome</keyword>
<dbReference type="Proteomes" id="UP001552299">
    <property type="component" value="Unassembled WGS sequence"/>
</dbReference>
<evidence type="ECO:0000313" key="1">
    <source>
        <dbReference type="EMBL" id="KAL0916358.1"/>
    </source>
</evidence>
<name>A0ABD0UUU6_DENTH</name>
<gene>
    <name evidence="1" type="ORF">M5K25_013862</name>
</gene>
<organism evidence="1 2">
    <name type="scientific">Dendrobium thyrsiflorum</name>
    <name type="common">Pinecone-like raceme dendrobium</name>
    <name type="synonym">Orchid</name>
    <dbReference type="NCBI Taxonomy" id="117978"/>
    <lineage>
        <taxon>Eukaryota</taxon>
        <taxon>Viridiplantae</taxon>
        <taxon>Streptophyta</taxon>
        <taxon>Embryophyta</taxon>
        <taxon>Tracheophyta</taxon>
        <taxon>Spermatophyta</taxon>
        <taxon>Magnoliopsida</taxon>
        <taxon>Liliopsida</taxon>
        <taxon>Asparagales</taxon>
        <taxon>Orchidaceae</taxon>
        <taxon>Epidendroideae</taxon>
        <taxon>Malaxideae</taxon>
        <taxon>Dendrobiinae</taxon>
        <taxon>Dendrobium</taxon>
    </lineage>
</organism>
<comment type="caution">
    <text evidence="1">The sequence shown here is derived from an EMBL/GenBank/DDBJ whole genome shotgun (WGS) entry which is preliminary data.</text>
</comment>
<evidence type="ECO:0000313" key="2">
    <source>
        <dbReference type="Proteomes" id="UP001552299"/>
    </source>
</evidence>
<proteinExistence type="predicted"/>
<dbReference type="EMBL" id="JANQDX010000011">
    <property type="protein sequence ID" value="KAL0916358.1"/>
    <property type="molecule type" value="Genomic_DNA"/>
</dbReference>
<dbReference type="AlphaFoldDB" id="A0ABD0UUU6"/>